<name>A0A5C3LXE6_9AGAR</name>
<dbReference type="Proteomes" id="UP000308652">
    <property type="component" value="Unassembled WGS sequence"/>
</dbReference>
<gene>
    <name evidence="2" type="ORF">BDQ12DRAFT_724216</name>
</gene>
<organism evidence="2 3">
    <name type="scientific">Crucibulum laeve</name>
    <dbReference type="NCBI Taxonomy" id="68775"/>
    <lineage>
        <taxon>Eukaryota</taxon>
        <taxon>Fungi</taxon>
        <taxon>Dikarya</taxon>
        <taxon>Basidiomycota</taxon>
        <taxon>Agaricomycotina</taxon>
        <taxon>Agaricomycetes</taxon>
        <taxon>Agaricomycetidae</taxon>
        <taxon>Agaricales</taxon>
        <taxon>Agaricineae</taxon>
        <taxon>Nidulariaceae</taxon>
        <taxon>Crucibulum</taxon>
    </lineage>
</organism>
<feature type="region of interest" description="Disordered" evidence="1">
    <location>
        <begin position="420"/>
        <end position="448"/>
    </location>
</feature>
<dbReference type="EMBL" id="ML213608">
    <property type="protein sequence ID" value="TFK37375.1"/>
    <property type="molecule type" value="Genomic_DNA"/>
</dbReference>
<feature type="compositionally biased region" description="Polar residues" evidence="1">
    <location>
        <begin position="48"/>
        <end position="78"/>
    </location>
</feature>
<proteinExistence type="predicted"/>
<keyword evidence="3" id="KW-1185">Reference proteome</keyword>
<dbReference type="STRING" id="68775.A0A5C3LXE6"/>
<feature type="region of interest" description="Disordered" evidence="1">
    <location>
        <begin position="40"/>
        <end position="105"/>
    </location>
</feature>
<dbReference type="AlphaFoldDB" id="A0A5C3LXE6"/>
<evidence type="ECO:0000313" key="3">
    <source>
        <dbReference type="Proteomes" id="UP000308652"/>
    </source>
</evidence>
<evidence type="ECO:0000256" key="1">
    <source>
        <dbReference type="SAM" id="MobiDB-lite"/>
    </source>
</evidence>
<dbReference type="OrthoDB" id="2662290at2759"/>
<protein>
    <submittedName>
        <fullName evidence="2">Uncharacterized protein</fullName>
    </submittedName>
</protein>
<sequence length="620" mass="68819">MPFNHGTNQIVKNAHVNSANGNGNIVNVVVNIEKRREFGNSLLPEGSPTCSAEQTITSSRSLPRNVSPQRSPLKSNNPFRGPFSDAQSSSAPDRISPAATGENQEHEIQKEMADIDVTKANDVLAGPTVNMISTKEANFVPIEDFNKSYSSCKIYVEQMLPHQFGFPLWLPQPDVSLQILHRREGVKIGDLGIITHKGGFEYVLNAWTPRGVPPNPADLPDNSDIIQIPECSIRINTQSLCDPCGAVCSGAFKFNTNYQTRECSFACTENQGAILYMPNGSTGADLKDERSLEEYIVQNAESWYRYVLKTNGKSVERNSLYLVTGWMKSSSWGIATYGVKMPEPYHILKIGPVILPNKKYLWTESSSAMARTGPSPDPDFSIESERENQCLFLQGFKIELSETAWKSIYSSVVTAASPESVNNFSENRPSSASYGSKRNKDSSASPYNSMVSTISGKLALENETHLEQFPVKEKIFHPSDILNKLLLEEVQEARVAVVHDKDWLALLNEGEDIFPSDAILLERAKERLQMEFTEYGTYKGAVWRNAVKHYRSNANKSSQNANDHIIKFFQSTADDKISAAGSSIPSFASNEPISSSGDEQARQLKFGKIFIEPESMEELQ</sequence>
<feature type="region of interest" description="Disordered" evidence="1">
    <location>
        <begin position="581"/>
        <end position="600"/>
    </location>
</feature>
<reference evidence="2 3" key="1">
    <citation type="journal article" date="2019" name="Nat. Ecol. Evol.">
        <title>Megaphylogeny resolves global patterns of mushroom evolution.</title>
        <authorList>
            <person name="Varga T."/>
            <person name="Krizsan K."/>
            <person name="Foldi C."/>
            <person name="Dima B."/>
            <person name="Sanchez-Garcia M."/>
            <person name="Sanchez-Ramirez S."/>
            <person name="Szollosi G.J."/>
            <person name="Szarkandi J.G."/>
            <person name="Papp V."/>
            <person name="Albert L."/>
            <person name="Andreopoulos W."/>
            <person name="Angelini C."/>
            <person name="Antonin V."/>
            <person name="Barry K.W."/>
            <person name="Bougher N.L."/>
            <person name="Buchanan P."/>
            <person name="Buyck B."/>
            <person name="Bense V."/>
            <person name="Catcheside P."/>
            <person name="Chovatia M."/>
            <person name="Cooper J."/>
            <person name="Damon W."/>
            <person name="Desjardin D."/>
            <person name="Finy P."/>
            <person name="Geml J."/>
            <person name="Haridas S."/>
            <person name="Hughes K."/>
            <person name="Justo A."/>
            <person name="Karasinski D."/>
            <person name="Kautmanova I."/>
            <person name="Kiss B."/>
            <person name="Kocsube S."/>
            <person name="Kotiranta H."/>
            <person name="LaButti K.M."/>
            <person name="Lechner B.E."/>
            <person name="Liimatainen K."/>
            <person name="Lipzen A."/>
            <person name="Lukacs Z."/>
            <person name="Mihaltcheva S."/>
            <person name="Morgado L.N."/>
            <person name="Niskanen T."/>
            <person name="Noordeloos M.E."/>
            <person name="Ohm R.A."/>
            <person name="Ortiz-Santana B."/>
            <person name="Ovrebo C."/>
            <person name="Racz N."/>
            <person name="Riley R."/>
            <person name="Savchenko A."/>
            <person name="Shiryaev A."/>
            <person name="Soop K."/>
            <person name="Spirin V."/>
            <person name="Szebenyi C."/>
            <person name="Tomsovsky M."/>
            <person name="Tulloss R.E."/>
            <person name="Uehling J."/>
            <person name="Grigoriev I.V."/>
            <person name="Vagvolgyi C."/>
            <person name="Papp T."/>
            <person name="Martin F.M."/>
            <person name="Miettinen O."/>
            <person name="Hibbett D.S."/>
            <person name="Nagy L.G."/>
        </authorList>
    </citation>
    <scope>NUCLEOTIDE SEQUENCE [LARGE SCALE GENOMIC DNA]</scope>
    <source>
        <strain evidence="2 3">CBS 166.37</strain>
    </source>
</reference>
<feature type="compositionally biased region" description="Polar residues" evidence="1">
    <location>
        <begin position="581"/>
        <end position="598"/>
    </location>
</feature>
<accession>A0A5C3LXE6</accession>
<evidence type="ECO:0000313" key="2">
    <source>
        <dbReference type="EMBL" id="TFK37375.1"/>
    </source>
</evidence>